<feature type="region of interest" description="Disordered" evidence="1">
    <location>
        <begin position="106"/>
        <end position="158"/>
    </location>
</feature>
<dbReference type="AlphaFoldDB" id="A0AAV9PTH0"/>
<organism evidence="2 3">
    <name type="scientific">Vermiconidia calcicola</name>
    <dbReference type="NCBI Taxonomy" id="1690605"/>
    <lineage>
        <taxon>Eukaryota</taxon>
        <taxon>Fungi</taxon>
        <taxon>Dikarya</taxon>
        <taxon>Ascomycota</taxon>
        <taxon>Pezizomycotina</taxon>
        <taxon>Dothideomycetes</taxon>
        <taxon>Dothideomycetidae</taxon>
        <taxon>Mycosphaerellales</taxon>
        <taxon>Extremaceae</taxon>
        <taxon>Vermiconidia</taxon>
    </lineage>
</organism>
<feature type="compositionally biased region" description="Polar residues" evidence="1">
    <location>
        <begin position="140"/>
        <end position="152"/>
    </location>
</feature>
<protein>
    <recommendedName>
        <fullName evidence="4">Polymerase nucleotidyl transferase domain-containing protein</fullName>
    </recommendedName>
</protein>
<keyword evidence="3" id="KW-1185">Reference proteome</keyword>
<evidence type="ECO:0008006" key="4">
    <source>
        <dbReference type="Google" id="ProtNLM"/>
    </source>
</evidence>
<dbReference type="Proteomes" id="UP001345827">
    <property type="component" value="Unassembled WGS sequence"/>
</dbReference>
<comment type="caution">
    <text evidence="2">The sequence shown here is derived from an EMBL/GenBank/DDBJ whole genome shotgun (WGS) entry which is preliminary data.</text>
</comment>
<sequence length="535" mass="60383">MGGLAFKEVGLSTPRMPPPVYYHVMNRMQTLLRSHFNFVGSPLEAPAKTSHGDIDILVAEPVNKSRGITRDFLAGVLDAKKTKAARGTSSSVFAVPWPKEFDNEIAADPQVSPTAACRRSAAGRGTEGAEPTSEEDQKPATPSVQPGTTASNTPPPMSSAERYIQVDIHICANEAFYNWHLFYEAHGDLWNMLGGIIRPFGLTCAQNGLLLRIEELEAYNKIESWVKMTDDPARVLDYLGLDSNKYWTPFRSWDDMMAYASTCRFHDPGRWRRRDKKGDEEEEQVDVTEERKVADCLEKVDGDLTEDDPTKLKHNDRARAAKRPAFHYWINTYLPAHVNDTPGKDARMTRQLVIEDAKMYFGDQFASQFENRKTKWTRQIKVDKMWSELRKSLPVQGSEVGYVMKGMKREVASKQYEEDTVEGLATAITDVRKAYHEDRLEDVLAWAKIHWEEVGERQKKFEAEKEDEIVIAAGTQDGWKRLRSDGSPYCVPQYFATASTRASLSHNQSLISCLLPKTVTAPLSPGRETPCRPGV</sequence>
<evidence type="ECO:0000256" key="1">
    <source>
        <dbReference type="SAM" id="MobiDB-lite"/>
    </source>
</evidence>
<accession>A0AAV9PTH0</accession>
<reference evidence="2 3" key="1">
    <citation type="submission" date="2023-06" db="EMBL/GenBank/DDBJ databases">
        <title>Black Yeasts Isolated from many extreme environments.</title>
        <authorList>
            <person name="Coleine C."/>
            <person name="Stajich J.E."/>
            <person name="Selbmann L."/>
        </authorList>
    </citation>
    <scope>NUCLEOTIDE SEQUENCE [LARGE SCALE GENOMIC DNA]</scope>
    <source>
        <strain evidence="2 3">CCFEE 5887</strain>
    </source>
</reference>
<evidence type="ECO:0000313" key="3">
    <source>
        <dbReference type="Proteomes" id="UP001345827"/>
    </source>
</evidence>
<name>A0AAV9PTH0_9PEZI</name>
<dbReference type="EMBL" id="JAXLQG010000028">
    <property type="protein sequence ID" value="KAK5528151.1"/>
    <property type="molecule type" value="Genomic_DNA"/>
</dbReference>
<proteinExistence type="predicted"/>
<evidence type="ECO:0000313" key="2">
    <source>
        <dbReference type="EMBL" id="KAK5528151.1"/>
    </source>
</evidence>
<gene>
    <name evidence="2" type="ORF">LTR25_010666</name>
</gene>